<evidence type="ECO:0000313" key="1">
    <source>
        <dbReference type="EMBL" id="AYD48670.1"/>
    </source>
</evidence>
<evidence type="ECO:0008006" key="3">
    <source>
        <dbReference type="Google" id="ProtNLM"/>
    </source>
</evidence>
<dbReference type="OrthoDB" id="659104at2"/>
<name>A0A386HTD7_9BACT</name>
<protein>
    <recommendedName>
        <fullName evidence="3">DUF4397 domain-containing protein</fullName>
    </recommendedName>
</protein>
<accession>A0A386HTD7</accession>
<sequence length="290" mass="32036">MRRAYYPIVIAIFSVFYLSCKKDFSRGAPSSGTLDNVHAYLKIIDVSPNFASIVNGKDTFNILVNGKKINGYSLSYNVMYPYAVNPSTATYTTTYAMVEAGNNKIQLAVGVNKPDSVVYVTLNENMIGGGRYSLLITDSIMKGMKDSSKIFVRDNYADNSVIPSNIQTTGYITIRFADLVLNDTGKVDLYSYQRNSALYSNIRPDSITNFVAIGYNYSMGDTMYVMRSLPAGTKVNPTISQRTILSKIVIDKSVTGTNITPIGRAFTFIYKGDFNVTSGSKAKSIFTYIH</sequence>
<organism evidence="1 2">
    <name type="scientific">Arachidicoccus soli</name>
    <dbReference type="NCBI Taxonomy" id="2341117"/>
    <lineage>
        <taxon>Bacteria</taxon>
        <taxon>Pseudomonadati</taxon>
        <taxon>Bacteroidota</taxon>
        <taxon>Chitinophagia</taxon>
        <taxon>Chitinophagales</taxon>
        <taxon>Chitinophagaceae</taxon>
        <taxon>Arachidicoccus</taxon>
    </lineage>
</organism>
<dbReference type="Proteomes" id="UP000266118">
    <property type="component" value="Chromosome"/>
</dbReference>
<dbReference type="KEGG" id="ark:D6B99_14305"/>
<keyword evidence="2" id="KW-1185">Reference proteome</keyword>
<dbReference type="EMBL" id="CP032489">
    <property type="protein sequence ID" value="AYD48670.1"/>
    <property type="molecule type" value="Genomic_DNA"/>
</dbReference>
<dbReference type="AlphaFoldDB" id="A0A386HTD7"/>
<gene>
    <name evidence="1" type="ORF">D6B99_14305</name>
</gene>
<reference evidence="1 2" key="1">
    <citation type="submission" date="2018-09" db="EMBL/GenBank/DDBJ databases">
        <title>Arachidicoccus sp. nov., a bacterium isolated from soil.</title>
        <authorList>
            <person name="Weon H.-Y."/>
            <person name="Kwon S.-W."/>
            <person name="Lee S.A."/>
        </authorList>
    </citation>
    <scope>NUCLEOTIDE SEQUENCE [LARGE SCALE GENOMIC DNA]</scope>
    <source>
        <strain evidence="1 2">KIS59-12</strain>
    </source>
</reference>
<dbReference type="RefSeq" id="WP_119989644.1">
    <property type="nucleotide sequence ID" value="NZ_CP032489.1"/>
</dbReference>
<proteinExistence type="predicted"/>
<evidence type="ECO:0000313" key="2">
    <source>
        <dbReference type="Proteomes" id="UP000266118"/>
    </source>
</evidence>